<dbReference type="CDD" id="cd06261">
    <property type="entry name" value="TM_PBP2"/>
    <property type="match status" value="1"/>
</dbReference>
<evidence type="ECO:0000313" key="10">
    <source>
        <dbReference type="EMBL" id="CAB4602678.1"/>
    </source>
</evidence>
<dbReference type="EMBL" id="CAFAAP010000054">
    <property type="protein sequence ID" value="CAB4799696.1"/>
    <property type="molecule type" value="Genomic_DNA"/>
</dbReference>
<evidence type="ECO:0000313" key="9">
    <source>
        <dbReference type="EMBL" id="CAB4531349.1"/>
    </source>
</evidence>
<dbReference type="PANTHER" id="PTHR43163:SF6">
    <property type="entry name" value="DIPEPTIDE TRANSPORT SYSTEM PERMEASE PROTEIN DPPB-RELATED"/>
    <property type="match status" value="1"/>
</dbReference>
<dbReference type="GO" id="GO:0071916">
    <property type="term" value="F:dipeptide transmembrane transporter activity"/>
    <property type="evidence" value="ECO:0007669"/>
    <property type="project" value="TreeGrafter"/>
</dbReference>
<evidence type="ECO:0000259" key="8">
    <source>
        <dbReference type="PROSITE" id="PS50928"/>
    </source>
</evidence>
<feature type="transmembrane region" description="Helical" evidence="7">
    <location>
        <begin position="236"/>
        <end position="262"/>
    </location>
</feature>
<dbReference type="AlphaFoldDB" id="A0A6J6XX02"/>
<dbReference type="Pfam" id="PF19300">
    <property type="entry name" value="BPD_transp_1_N"/>
    <property type="match status" value="1"/>
</dbReference>
<dbReference type="EMBL" id="CAEZUN010000085">
    <property type="protein sequence ID" value="CAB4602678.1"/>
    <property type="molecule type" value="Genomic_DNA"/>
</dbReference>
<keyword evidence="5 7" id="KW-1133">Transmembrane helix</keyword>
<dbReference type="Pfam" id="PF00528">
    <property type="entry name" value="BPD_transp_1"/>
    <property type="match status" value="1"/>
</dbReference>
<dbReference type="PANTHER" id="PTHR43163">
    <property type="entry name" value="DIPEPTIDE TRANSPORT SYSTEM PERMEASE PROTEIN DPPB-RELATED"/>
    <property type="match status" value="1"/>
</dbReference>
<dbReference type="Gene3D" id="1.10.3720.10">
    <property type="entry name" value="MetI-like"/>
    <property type="match status" value="1"/>
</dbReference>
<evidence type="ECO:0000256" key="5">
    <source>
        <dbReference type="ARBA" id="ARBA00022989"/>
    </source>
</evidence>
<feature type="transmembrane region" description="Helical" evidence="7">
    <location>
        <begin position="282"/>
        <end position="308"/>
    </location>
</feature>
<gene>
    <name evidence="9" type="ORF">UFOPK1353_00302</name>
    <name evidence="10" type="ORF">UFOPK1826_00779</name>
    <name evidence="11" type="ORF">UFOPK2292_00794</name>
    <name evidence="12" type="ORF">UFOPK2855_00461</name>
    <name evidence="13" type="ORF">UFOPK3026_00483</name>
    <name evidence="14" type="ORF">UFOPK4345_00614</name>
</gene>
<keyword evidence="3" id="KW-1003">Cell membrane</keyword>
<dbReference type="GO" id="GO:0005886">
    <property type="term" value="C:plasma membrane"/>
    <property type="evidence" value="ECO:0007669"/>
    <property type="project" value="UniProtKB-SubCell"/>
</dbReference>
<evidence type="ECO:0000313" key="13">
    <source>
        <dbReference type="EMBL" id="CAB4799696.1"/>
    </source>
</evidence>
<feature type="transmembrane region" description="Helical" evidence="7">
    <location>
        <begin position="101"/>
        <end position="122"/>
    </location>
</feature>
<dbReference type="EMBL" id="CAFBQV010000077">
    <property type="protein sequence ID" value="CAB5064056.1"/>
    <property type="molecule type" value="Genomic_DNA"/>
</dbReference>
<proteinExistence type="predicted"/>
<evidence type="ECO:0000313" key="14">
    <source>
        <dbReference type="EMBL" id="CAB5064056.1"/>
    </source>
</evidence>
<dbReference type="InterPro" id="IPR035906">
    <property type="entry name" value="MetI-like_sf"/>
</dbReference>
<organism evidence="13">
    <name type="scientific">freshwater metagenome</name>
    <dbReference type="NCBI Taxonomy" id="449393"/>
    <lineage>
        <taxon>unclassified sequences</taxon>
        <taxon>metagenomes</taxon>
        <taxon>ecological metagenomes</taxon>
    </lineage>
</organism>
<dbReference type="EMBL" id="CAEZZK010000070">
    <property type="protein sequence ID" value="CAB4757191.1"/>
    <property type="molecule type" value="Genomic_DNA"/>
</dbReference>
<dbReference type="InterPro" id="IPR000515">
    <property type="entry name" value="MetI-like"/>
</dbReference>
<keyword evidence="2" id="KW-0813">Transport</keyword>
<dbReference type="SUPFAM" id="SSF161098">
    <property type="entry name" value="MetI-like"/>
    <property type="match status" value="1"/>
</dbReference>
<evidence type="ECO:0000256" key="1">
    <source>
        <dbReference type="ARBA" id="ARBA00004651"/>
    </source>
</evidence>
<dbReference type="InterPro" id="IPR045621">
    <property type="entry name" value="BPD_transp_1_N"/>
</dbReference>
<evidence type="ECO:0000256" key="3">
    <source>
        <dbReference type="ARBA" id="ARBA00022475"/>
    </source>
</evidence>
<keyword evidence="4 7" id="KW-0812">Transmembrane</keyword>
<evidence type="ECO:0000256" key="7">
    <source>
        <dbReference type="SAM" id="Phobius"/>
    </source>
</evidence>
<dbReference type="PROSITE" id="PS50928">
    <property type="entry name" value="ABC_TM1"/>
    <property type="match status" value="1"/>
</dbReference>
<dbReference type="EMBL" id="CAEZSE010000030">
    <property type="protein sequence ID" value="CAB4531349.1"/>
    <property type="molecule type" value="Genomic_DNA"/>
</dbReference>
<accession>A0A6J6XX02</accession>
<reference evidence="13" key="1">
    <citation type="submission" date="2020-05" db="EMBL/GenBank/DDBJ databases">
        <authorList>
            <person name="Chiriac C."/>
            <person name="Salcher M."/>
            <person name="Ghai R."/>
            <person name="Kavagutti S V."/>
        </authorList>
    </citation>
    <scope>NUCLEOTIDE SEQUENCE</scope>
</reference>
<evidence type="ECO:0000313" key="11">
    <source>
        <dbReference type="EMBL" id="CAB4670745.1"/>
    </source>
</evidence>
<comment type="subcellular location">
    <subcellularLocation>
        <location evidence="1">Cell membrane</location>
        <topology evidence="1">Multi-pass membrane protein</topology>
    </subcellularLocation>
</comment>
<evidence type="ECO:0000256" key="6">
    <source>
        <dbReference type="ARBA" id="ARBA00023136"/>
    </source>
</evidence>
<feature type="transmembrane region" description="Helical" evidence="7">
    <location>
        <begin position="179"/>
        <end position="197"/>
    </location>
</feature>
<evidence type="ECO:0000256" key="4">
    <source>
        <dbReference type="ARBA" id="ARBA00022692"/>
    </source>
</evidence>
<name>A0A6J6XX02_9ZZZZ</name>
<dbReference type="EMBL" id="CAEZWU010000107">
    <property type="protein sequence ID" value="CAB4670745.1"/>
    <property type="molecule type" value="Genomic_DNA"/>
</dbReference>
<protein>
    <submittedName>
        <fullName evidence="13">Unannotated protein</fullName>
    </submittedName>
</protein>
<keyword evidence="6 7" id="KW-0472">Membrane</keyword>
<feature type="domain" description="ABC transmembrane type-1" evidence="8">
    <location>
        <begin position="95"/>
        <end position="301"/>
    </location>
</feature>
<feature type="transmembrane region" description="Helical" evidence="7">
    <location>
        <begin position="9"/>
        <end position="30"/>
    </location>
</feature>
<evidence type="ECO:0000256" key="2">
    <source>
        <dbReference type="ARBA" id="ARBA00022448"/>
    </source>
</evidence>
<evidence type="ECO:0000313" key="12">
    <source>
        <dbReference type="EMBL" id="CAB4757191.1"/>
    </source>
</evidence>
<feature type="transmembrane region" description="Helical" evidence="7">
    <location>
        <begin position="134"/>
        <end position="159"/>
    </location>
</feature>
<sequence>MLRFIAKRIGLSLVTLFIVSMIVFIMMSIMPGDLAKQTLGRDATPEAYEIWNKEKGLDKPLVVQYCVWIGGVMTGDLGMSFQYEQPVSEILGPAASKSAQLAIVALILIAPISILGGVIAAMNRGKRIDRVLTVGGLSAAVIPEFVWSVVLILVFGVAIRVFPVSAFPDEENPNIINSIYHLLLPSIALLFVLFGYISRITRAGVIEALDSDYMRTAVLKGLSRKTAVFRHVLRNALLPTIAVIATQVPYLAGGLIAIERVFNYPGFGNILMDAVVARDFSLLQTAVFLVGLVIICFQLIADVLFAVLNPRIRQRVTE</sequence>